<feature type="compositionally biased region" description="Basic and acidic residues" evidence="6">
    <location>
        <begin position="181"/>
        <end position="202"/>
    </location>
</feature>
<dbReference type="RefSeq" id="XP_013327135.1">
    <property type="nucleotide sequence ID" value="XM_013471681.1"/>
</dbReference>
<dbReference type="AlphaFoldDB" id="A0A0F4YSB1"/>
<comment type="caution">
    <text evidence="7">The sequence shown here is derived from an EMBL/GenBank/DDBJ whole genome shotgun (WGS) entry which is preliminary data.</text>
</comment>
<evidence type="ECO:0000256" key="6">
    <source>
        <dbReference type="SAM" id="MobiDB-lite"/>
    </source>
</evidence>
<dbReference type="FunFam" id="2.30.170.40:FF:000003">
    <property type="entry name" value="54S ribosomal protein L24"/>
    <property type="match status" value="1"/>
</dbReference>
<dbReference type="InterPro" id="IPR037147">
    <property type="entry name" value="Ribosomal_bL28_sf"/>
</dbReference>
<dbReference type="GO" id="GO:0003735">
    <property type="term" value="F:structural constituent of ribosome"/>
    <property type="evidence" value="ECO:0007669"/>
    <property type="project" value="InterPro"/>
</dbReference>
<dbReference type="Pfam" id="PF00830">
    <property type="entry name" value="Ribosomal_L28"/>
    <property type="match status" value="1"/>
</dbReference>
<protein>
    <recommendedName>
        <fullName evidence="4">Large ribosomal subunit protein bL28m</fullName>
    </recommendedName>
</protein>
<reference evidence="7 8" key="1">
    <citation type="submission" date="2015-04" db="EMBL/GenBank/DDBJ databases">
        <authorList>
            <person name="Heijne W.H."/>
            <person name="Fedorova N.D."/>
            <person name="Nierman W.C."/>
            <person name="Vollebregt A.W."/>
            <person name="Zhao Z."/>
            <person name="Wu L."/>
            <person name="Kumar M."/>
            <person name="Stam H."/>
            <person name="van den Berg M.A."/>
            <person name="Pel H.J."/>
        </authorList>
    </citation>
    <scope>NUCLEOTIDE SEQUENCE [LARGE SCALE GENOMIC DNA]</scope>
    <source>
        <strain evidence="7 8">CBS 393.64</strain>
    </source>
</reference>
<feature type="region of interest" description="Disordered" evidence="6">
    <location>
        <begin position="181"/>
        <end position="224"/>
    </location>
</feature>
<keyword evidence="2 7" id="KW-0689">Ribosomal protein</keyword>
<keyword evidence="3" id="KW-0687">Ribonucleoprotein</keyword>
<evidence type="ECO:0000313" key="7">
    <source>
        <dbReference type="EMBL" id="KKA20523.1"/>
    </source>
</evidence>
<comment type="function">
    <text evidence="5">Component of the mitochondrial ribosome (mitoribosome), a dedicated translation machinery responsible for the synthesis of mitochondrial genome-encoded proteins, including at least some of the essential transmembrane subunits of the mitochondrial respiratory chain. The mitoribosomes are attached to the mitochondrial inner membrane and translation products are cotranslationally integrated into the membrane.</text>
</comment>
<evidence type="ECO:0000256" key="5">
    <source>
        <dbReference type="ARBA" id="ARBA00037226"/>
    </source>
</evidence>
<sequence>MAGLLTRATLSPSSLISAFRGLSLTSTRCFSTTLPSQKTKKLPDYIPPYPYGPNHLYKQADSGLYGGVKIQFGNKISKGRNKGKTRRTWKPNVRRKKLWSDALGEYLFIKVTRKALRTIRKEGGLDNYLLDDRPSRIKELGLFGWQLRWRIMQTPKIQEKFRKERQALGLPEPPSFEEWMKQKEKELKESVEKDINIKEKTKPNISPVPGEVPRPRTTEETAKQ</sequence>
<evidence type="ECO:0000313" key="8">
    <source>
        <dbReference type="Proteomes" id="UP000053958"/>
    </source>
</evidence>
<proteinExistence type="inferred from homology"/>
<comment type="similarity">
    <text evidence="1">Belongs to the bacterial ribosomal protein bL28 family.</text>
</comment>
<organism evidence="7 8">
    <name type="scientific">Rasamsonia emersonii (strain ATCC 16479 / CBS 393.64 / IMI 116815)</name>
    <dbReference type="NCBI Taxonomy" id="1408163"/>
    <lineage>
        <taxon>Eukaryota</taxon>
        <taxon>Fungi</taxon>
        <taxon>Dikarya</taxon>
        <taxon>Ascomycota</taxon>
        <taxon>Pezizomycotina</taxon>
        <taxon>Eurotiomycetes</taxon>
        <taxon>Eurotiomycetidae</taxon>
        <taxon>Eurotiales</taxon>
        <taxon>Trichocomaceae</taxon>
        <taxon>Rasamsonia</taxon>
    </lineage>
</organism>
<dbReference type="Gene3D" id="2.30.170.40">
    <property type="entry name" value="Ribosomal protein L28/L24"/>
    <property type="match status" value="1"/>
</dbReference>
<dbReference type="STRING" id="1408163.A0A0F4YSB1"/>
<evidence type="ECO:0000256" key="3">
    <source>
        <dbReference type="ARBA" id="ARBA00023274"/>
    </source>
</evidence>
<dbReference type="PANTHER" id="PTHR13528:SF2">
    <property type="entry name" value="LARGE RIBOSOMAL SUBUNIT PROTEIN BL28M"/>
    <property type="match status" value="1"/>
</dbReference>
<evidence type="ECO:0000256" key="4">
    <source>
        <dbReference type="ARBA" id="ARBA00035269"/>
    </source>
</evidence>
<accession>A0A0F4YSB1</accession>
<gene>
    <name evidence="7" type="ORF">T310_5467</name>
</gene>
<dbReference type="GeneID" id="25317811"/>
<keyword evidence="8" id="KW-1185">Reference proteome</keyword>
<dbReference type="InterPro" id="IPR026569">
    <property type="entry name" value="Ribosomal_bL28"/>
</dbReference>
<dbReference type="OrthoDB" id="361870at2759"/>
<dbReference type="HAMAP" id="MF_00373">
    <property type="entry name" value="Ribosomal_bL28"/>
    <property type="match status" value="1"/>
</dbReference>
<dbReference type="SUPFAM" id="SSF143800">
    <property type="entry name" value="L28p-like"/>
    <property type="match status" value="1"/>
</dbReference>
<dbReference type="InterPro" id="IPR034704">
    <property type="entry name" value="Ribosomal_bL28/bL31-like_sf"/>
</dbReference>
<evidence type="ECO:0000256" key="2">
    <source>
        <dbReference type="ARBA" id="ARBA00022980"/>
    </source>
</evidence>
<evidence type="ECO:0000256" key="1">
    <source>
        <dbReference type="ARBA" id="ARBA00008760"/>
    </source>
</evidence>
<feature type="compositionally biased region" description="Basic and acidic residues" evidence="6">
    <location>
        <begin position="213"/>
        <end position="224"/>
    </location>
</feature>
<dbReference type="Proteomes" id="UP000053958">
    <property type="component" value="Unassembled WGS sequence"/>
</dbReference>
<name>A0A0F4YSB1_RASE3</name>
<dbReference type="GO" id="GO:0005762">
    <property type="term" value="C:mitochondrial large ribosomal subunit"/>
    <property type="evidence" value="ECO:0007669"/>
    <property type="project" value="TreeGrafter"/>
</dbReference>
<dbReference type="EMBL" id="LASV01000253">
    <property type="protein sequence ID" value="KKA20523.1"/>
    <property type="molecule type" value="Genomic_DNA"/>
</dbReference>
<dbReference type="PANTHER" id="PTHR13528">
    <property type="entry name" value="39S RIBOSOMAL PROTEIN L28, MITOCHONDRIAL"/>
    <property type="match status" value="1"/>
</dbReference>